<dbReference type="EMBL" id="AQHW01000008">
    <property type="protein sequence ID" value="KKB58790.1"/>
    <property type="molecule type" value="Genomic_DNA"/>
</dbReference>
<reference evidence="2 3" key="1">
    <citation type="submission" date="2013-04" db="EMBL/GenBank/DDBJ databases">
        <title>The Genome Sequence of Parabacteroides gordonii DSM 23371.</title>
        <authorList>
            <consortium name="The Broad Institute Genomics Platform"/>
            <person name="Earl A."/>
            <person name="Ward D."/>
            <person name="Feldgarden M."/>
            <person name="Gevers D."/>
            <person name="Martens E."/>
            <person name="Sakamoto M."/>
            <person name="Benno Y."/>
            <person name="Suzuki N."/>
            <person name="Matsunaga N."/>
            <person name="Koshihara K."/>
            <person name="Seki M."/>
            <person name="Komiya H."/>
            <person name="Walker B."/>
            <person name="Young S."/>
            <person name="Zeng Q."/>
            <person name="Gargeya S."/>
            <person name="Fitzgerald M."/>
            <person name="Haas B."/>
            <person name="Abouelleil A."/>
            <person name="Allen A.W."/>
            <person name="Alvarado L."/>
            <person name="Arachchi H.M."/>
            <person name="Berlin A.M."/>
            <person name="Chapman S.B."/>
            <person name="Gainer-Dewar J."/>
            <person name="Goldberg J."/>
            <person name="Griggs A."/>
            <person name="Gujja S."/>
            <person name="Hansen M."/>
            <person name="Howarth C."/>
            <person name="Imamovic A."/>
            <person name="Ireland A."/>
            <person name="Larimer J."/>
            <person name="McCowan C."/>
            <person name="Murphy C."/>
            <person name="Pearson M."/>
            <person name="Poon T.W."/>
            <person name="Priest M."/>
            <person name="Roberts A."/>
            <person name="Saif S."/>
            <person name="Shea T."/>
            <person name="Sisk P."/>
            <person name="Sykes S."/>
            <person name="Wortman J."/>
            <person name="Nusbaum C."/>
            <person name="Birren B."/>
        </authorList>
    </citation>
    <scope>NUCLEOTIDE SEQUENCE [LARGE SCALE GENOMIC DNA]</scope>
    <source>
        <strain evidence="2 3">MS-1</strain>
    </source>
</reference>
<evidence type="ECO:0000313" key="2">
    <source>
        <dbReference type="EMBL" id="KKB58790.1"/>
    </source>
</evidence>
<proteinExistence type="predicted"/>
<name>A0A0F5JMI6_9BACT</name>
<keyword evidence="3" id="KW-1185">Reference proteome</keyword>
<dbReference type="Pfam" id="PF18998">
    <property type="entry name" value="Flg_new_2"/>
    <property type="match status" value="2"/>
</dbReference>
<dbReference type="Proteomes" id="UP000033035">
    <property type="component" value="Unassembled WGS sequence"/>
</dbReference>
<feature type="domain" description="Bacterial repeat" evidence="1">
    <location>
        <begin position="761"/>
        <end position="833"/>
    </location>
</feature>
<protein>
    <recommendedName>
        <fullName evidence="1">Bacterial repeat domain-containing protein</fullName>
    </recommendedName>
</protein>
<comment type="caution">
    <text evidence="2">The sequence shown here is derived from an EMBL/GenBank/DDBJ whole genome shotgun (WGS) entry which is preliminary data.</text>
</comment>
<dbReference type="STRING" id="1203610.HMPREF1536_00993"/>
<dbReference type="RefSeq" id="WP_150115603.1">
    <property type="nucleotide sequence ID" value="NZ_KE386768.1"/>
</dbReference>
<organism evidence="2 3">
    <name type="scientific">Parabacteroides gordonii MS-1 = DSM 23371</name>
    <dbReference type="NCBI Taxonomy" id="1203610"/>
    <lineage>
        <taxon>Bacteria</taxon>
        <taxon>Pseudomonadati</taxon>
        <taxon>Bacteroidota</taxon>
        <taxon>Bacteroidia</taxon>
        <taxon>Bacteroidales</taxon>
        <taxon>Tannerellaceae</taxon>
        <taxon>Parabacteroides</taxon>
    </lineage>
</organism>
<dbReference type="HOGENOM" id="CLU_011928_0_0_10"/>
<dbReference type="AlphaFoldDB" id="A0A0F5JMI6"/>
<evidence type="ECO:0000259" key="1">
    <source>
        <dbReference type="Pfam" id="PF18998"/>
    </source>
</evidence>
<dbReference type="PATRIC" id="fig|1203610.3.peg.1015"/>
<feature type="domain" description="Bacterial repeat" evidence="1">
    <location>
        <begin position="851"/>
        <end position="914"/>
    </location>
</feature>
<dbReference type="Gene3D" id="2.160.20.110">
    <property type="match status" value="2"/>
</dbReference>
<gene>
    <name evidence="2" type="ORF">HMPREF1536_00993</name>
</gene>
<accession>A0A0F5JMI6</accession>
<evidence type="ECO:0000313" key="3">
    <source>
        <dbReference type="Proteomes" id="UP000033035"/>
    </source>
</evidence>
<dbReference type="InterPro" id="IPR044060">
    <property type="entry name" value="Bacterial_rp_domain"/>
</dbReference>
<sequence length="1089" mass="113953">MKHYLLKTTFRLLLTVVMVYLLPMMAWGQGRQPSGDGNSEGSAYQISERAHLEWMADQIANHSTTFNGKFFKLTQNIDLGSTAWTPIGMEEGSSFNKYFAGTFDGDGYTISGLHIPASVSGEDKGLFGQVGQNGVIKNLGVVIAPEGICISDLRTIKAGGIVGEAKQCTIENCYVTGGGIYCDGDFPTWDAEFTILMGSIAGIAENTTIQNCYGTTDITLEFDNAVAYANLATTGIRIAGIVGSRWDTDVTITNCWYSGELRAHAKTIDSSHCYAAGITNQASAISNCLVLSRSIVASVDVDQNGGNYYVSSNAIAQSSNSFTTNYVSPLTTLNGVESGYGNAANGTKWDNKDDGAAPLSTWTGTGKWAANANWDKCMPTLKKEDTNPFKSSTPQPYVFKETTPISIGTAAELAAINTNAAHLAGPYKLTNDIDLTGYNGNNWTPIGSTATPFKGTFNGDGYVIEGLNAEGATQVGLFGVIESGTVENLGVKFGTLNSTGASNTLVGGIAGEIQDNSTIQNCYTTGGAIIADLNSFGSTAAGGIIGKGSQSTILNCYSTCNISLVSTYLVYGGGIAGSGTNLTVSNCYSICKIKGIHGGDGGGGSAYAGGIIGGVSSIYGQPTEQSRITNCLALSKEEFDLTNTDGRPDFHSGRILGEKGYNSSATLSNNYATTLMPGSWTAIGADKNDGGDWNGANCTPSDPDAWNIAWTDMTTTTKAIAGPNLPKLKTTGGALINGQGDIDKLLYIGFKLTTTSDANGNIEVKSTSGGTLYNDGDYIPANTELTITAKPNSSYKTASLKVSGSNFTSGSSYIVGSDLATKGTDLTVEATFAMTHTVTVDAAIANGSIEVKKPDGTTLTPGANTVDKGSVLTITATPATGYQLKQLTAGGNPINGNTYTVTGDITLSAEFEAKSGGGNEGDGGGSTTPTVYHTVTLPAVEGATTDPVAGDYEVEAWGSFRFYLTLDKEYDKSEPVITTDRGETIQPRSSDGAYIVKYVRSDVQILIDGIIKNPDPVGNETVTANQSKVWAAEGYLHIEAGTDGQAYIFTADGRLQKLQPVTTGQAIALPLPEGVYLVRIGDERFKVLL</sequence>